<evidence type="ECO:0000313" key="3">
    <source>
        <dbReference type="EMBL" id="KAJ5340929.1"/>
    </source>
</evidence>
<dbReference type="SMART" id="SM00355">
    <property type="entry name" value="ZnF_C2H2"/>
    <property type="match status" value="1"/>
</dbReference>
<sequence>MPSNSDTNTTAMFKCNYSGCNASYQRKEHLRRHQIKHSQQQIFPCSNCDQAILYGAMSGSIMESKSHPHEPSERVKAAELRNHVAKEINHAVNVYAAGSSAVSKIKEMKRKKLVHHLIRHCSLKKETIIFRFTSRSSMPDGHSSTEDRLKLVVKHLFLFNQW</sequence>
<keyword evidence="1" id="KW-0479">Metal-binding</keyword>
<keyword evidence="1" id="KW-0862">Zinc</keyword>
<keyword evidence="1" id="KW-0863">Zinc-finger</keyword>
<dbReference type="InterPro" id="IPR013087">
    <property type="entry name" value="Znf_C2H2_type"/>
</dbReference>
<name>A0A9W9QQ81_PENBR</name>
<reference evidence="3" key="2">
    <citation type="journal article" date="2023" name="IMA Fungus">
        <title>Comparative genomic study of the Penicillium genus elucidates a diverse pangenome and 15 lateral gene transfer events.</title>
        <authorList>
            <person name="Petersen C."/>
            <person name="Sorensen T."/>
            <person name="Nielsen M.R."/>
            <person name="Sondergaard T.E."/>
            <person name="Sorensen J.L."/>
            <person name="Fitzpatrick D.A."/>
            <person name="Frisvad J.C."/>
            <person name="Nielsen K.L."/>
        </authorList>
    </citation>
    <scope>NUCLEOTIDE SEQUENCE</scope>
    <source>
        <strain evidence="3">IBT 35675</strain>
    </source>
</reference>
<feature type="domain" description="C2H2-type" evidence="2">
    <location>
        <begin position="13"/>
        <end position="42"/>
    </location>
</feature>
<keyword evidence="4" id="KW-1185">Reference proteome</keyword>
<dbReference type="InterPro" id="IPR036236">
    <property type="entry name" value="Znf_C2H2_sf"/>
</dbReference>
<accession>A0A9W9QQ81</accession>
<evidence type="ECO:0000256" key="1">
    <source>
        <dbReference type="PROSITE-ProRule" id="PRU00042"/>
    </source>
</evidence>
<evidence type="ECO:0000259" key="2">
    <source>
        <dbReference type="PROSITE" id="PS50157"/>
    </source>
</evidence>
<gene>
    <name evidence="3" type="ORF">N7541_010053</name>
</gene>
<dbReference type="Proteomes" id="UP001148299">
    <property type="component" value="Unassembled WGS sequence"/>
</dbReference>
<dbReference type="Gene3D" id="3.30.160.60">
    <property type="entry name" value="Classic Zinc Finger"/>
    <property type="match status" value="1"/>
</dbReference>
<evidence type="ECO:0000313" key="4">
    <source>
        <dbReference type="Proteomes" id="UP001148299"/>
    </source>
</evidence>
<comment type="caution">
    <text evidence="3">The sequence shown here is derived from an EMBL/GenBank/DDBJ whole genome shotgun (WGS) entry which is preliminary data.</text>
</comment>
<dbReference type="SUPFAM" id="SSF57667">
    <property type="entry name" value="beta-beta-alpha zinc fingers"/>
    <property type="match status" value="1"/>
</dbReference>
<dbReference type="PROSITE" id="PS50157">
    <property type="entry name" value="ZINC_FINGER_C2H2_2"/>
    <property type="match status" value="1"/>
</dbReference>
<dbReference type="AlphaFoldDB" id="A0A9W9QQ81"/>
<protein>
    <recommendedName>
        <fullName evidence="2">C2H2-type domain-containing protein</fullName>
    </recommendedName>
</protein>
<reference evidence="3" key="1">
    <citation type="submission" date="2022-12" db="EMBL/GenBank/DDBJ databases">
        <authorList>
            <person name="Petersen C."/>
        </authorList>
    </citation>
    <scope>NUCLEOTIDE SEQUENCE</scope>
    <source>
        <strain evidence="3">IBT 35675</strain>
    </source>
</reference>
<dbReference type="EMBL" id="JAPZBR010000008">
    <property type="protein sequence ID" value="KAJ5340929.1"/>
    <property type="molecule type" value="Genomic_DNA"/>
</dbReference>
<organism evidence="3 4">
    <name type="scientific">Penicillium brevicompactum</name>
    <dbReference type="NCBI Taxonomy" id="5074"/>
    <lineage>
        <taxon>Eukaryota</taxon>
        <taxon>Fungi</taxon>
        <taxon>Dikarya</taxon>
        <taxon>Ascomycota</taxon>
        <taxon>Pezizomycotina</taxon>
        <taxon>Eurotiomycetes</taxon>
        <taxon>Eurotiomycetidae</taxon>
        <taxon>Eurotiales</taxon>
        <taxon>Aspergillaceae</taxon>
        <taxon>Penicillium</taxon>
    </lineage>
</organism>
<dbReference type="GO" id="GO:0008270">
    <property type="term" value="F:zinc ion binding"/>
    <property type="evidence" value="ECO:0007669"/>
    <property type="project" value="UniProtKB-KW"/>
</dbReference>
<dbReference type="PROSITE" id="PS00028">
    <property type="entry name" value="ZINC_FINGER_C2H2_1"/>
    <property type="match status" value="1"/>
</dbReference>
<proteinExistence type="predicted"/>